<gene>
    <name evidence="1" type="ORF">FO442_17590</name>
</gene>
<keyword evidence="2" id="KW-1185">Reference proteome</keyword>
<accession>A0A556MJ30</accession>
<name>A0A556MJ30_9FLAO</name>
<dbReference type="RefSeq" id="WP_144334528.1">
    <property type="nucleotide sequence ID" value="NZ_VLPL01000011.1"/>
</dbReference>
<evidence type="ECO:0000313" key="2">
    <source>
        <dbReference type="Proteomes" id="UP000316008"/>
    </source>
</evidence>
<dbReference type="Proteomes" id="UP000316008">
    <property type="component" value="Unassembled WGS sequence"/>
</dbReference>
<protein>
    <submittedName>
        <fullName evidence="1">N-acetyl sugar amidotransferase</fullName>
    </submittedName>
</protein>
<dbReference type="Gene3D" id="3.40.50.620">
    <property type="entry name" value="HUPs"/>
    <property type="match status" value="1"/>
</dbReference>
<dbReference type="GO" id="GO:0016740">
    <property type="term" value="F:transferase activity"/>
    <property type="evidence" value="ECO:0007669"/>
    <property type="project" value="UniProtKB-KW"/>
</dbReference>
<keyword evidence="1" id="KW-0808">Transferase</keyword>
<reference evidence="1 2" key="1">
    <citation type="submission" date="2019-07" db="EMBL/GenBank/DDBJ databases">
        <authorList>
            <person name="Huq M.A."/>
        </authorList>
    </citation>
    <scope>NUCLEOTIDE SEQUENCE [LARGE SCALE GENOMIC DNA]</scope>
    <source>
        <strain evidence="1 2">MAH-3</strain>
    </source>
</reference>
<dbReference type="AlphaFoldDB" id="A0A556MJ30"/>
<organism evidence="1 2">
    <name type="scientific">Fluviicola chungangensis</name>
    <dbReference type="NCBI Taxonomy" id="2597671"/>
    <lineage>
        <taxon>Bacteria</taxon>
        <taxon>Pseudomonadati</taxon>
        <taxon>Bacteroidota</taxon>
        <taxon>Flavobacteriia</taxon>
        <taxon>Flavobacteriales</taxon>
        <taxon>Crocinitomicaceae</taxon>
        <taxon>Fluviicola</taxon>
    </lineage>
</organism>
<dbReference type="OrthoDB" id="702at2"/>
<sequence>MLDSPYQQCVRCVMDTSDPDIVFYDDGTCNHCTDYILRINPLFADPKKNEESVRDLIDRIKSKGNQKAYDSVIGISGGVDSCYTAYYAKINGLNPLLVHLDNGWDTELAVQNIQTVAEKLELDLETVVLDWSEFREIQLAFLRSSIVDIEIPSDLAIPAALHQIAEKHGIKTILSGGNYSSEGILPLQWGYHVMKDMKLYRYIVRKFSKVKRKKIPGFGLWKEFYYKMIKGIKTCYPLNFIDYNKDEARLLLEKELGCKFPERKHHESRYTSFWQSYIMPVKYGFDYRLATFSTQICSNQITRDEALEQLKSLPYNPETVGREKNFICKKLQISSEEFDSILKQPPLTYKDFPNSKKRITFVYNVYRYLFPKK</sequence>
<dbReference type="SUPFAM" id="SSF52402">
    <property type="entry name" value="Adenine nucleotide alpha hydrolases-like"/>
    <property type="match status" value="1"/>
</dbReference>
<dbReference type="EMBL" id="VLPL01000011">
    <property type="protein sequence ID" value="TSJ39869.1"/>
    <property type="molecule type" value="Genomic_DNA"/>
</dbReference>
<dbReference type="InterPro" id="IPR014729">
    <property type="entry name" value="Rossmann-like_a/b/a_fold"/>
</dbReference>
<dbReference type="InterPro" id="IPR020022">
    <property type="entry name" value="N-acetyl_sugar_amidoTrfase"/>
</dbReference>
<dbReference type="NCBIfam" id="TIGR03573">
    <property type="entry name" value="WbuX"/>
    <property type="match status" value="1"/>
</dbReference>
<comment type="caution">
    <text evidence="1">The sequence shown here is derived from an EMBL/GenBank/DDBJ whole genome shotgun (WGS) entry which is preliminary data.</text>
</comment>
<proteinExistence type="predicted"/>
<evidence type="ECO:0000313" key="1">
    <source>
        <dbReference type="EMBL" id="TSJ39869.1"/>
    </source>
</evidence>